<keyword evidence="1 3" id="KW-0808">Transferase</keyword>
<evidence type="ECO:0000259" key="2">
    <source>
        <dbReference type="Pfam" id="PF13649"/>
    </source>
</evidence>
<sequence length="246" mass="29355">MADYEVFSRIYDEVMDNYDYDLVFRWLEDLLRRHKVEVRTILEMAMGTGKLTERLTALGEVTGFDRSPEMLSIAYGALYGDPMVTMRRADLRDFDLRRNFDLIVCLCDGYNYLPTKKDLSNSFERVYAHLRSGGLFVFDMNTAYRFSEEYGAYREIREGDDYFLTWENEYDEVRRVNRYDVNIFFETRDGLYERAREVHKEYAYTREEIENLLRENGLHRMETLDGYTHKPATETSGRVSYVVIKE</sequence>
<organism evidence="3 4">
    <name type="scientific">Aedoeadaptatus ivorii</name>
    <dbReference type="NCBI Taxonomy" id="54006"/>
    <lineage>
        <taxon>Bacteria</taxon>
        <taxon>Bacillati</taxon>
        <taxon>Bacillota</taxon>
        <taxon>Tissierellia</taxon>
        <taxon>Tissierellales</taxon>
        <taxon>Peptoniphilaceae</taxon>
        <taxon>Aedoeadaptatus</taxon>
    </lineage>
</organism>
<feature type="domain" description="Methyltransferase" evidence="2">
    <location>
        <begin position="41"/>
        <end position="134"/>
    </location>
</feature>
<dbReference type="AlphaFoldDB" id="A0A3S5AJK8"/>
<dbReference type="EMBL" id="LR134523">
    <property type="protein sequence ID" value="VEJ35817.1"/>
    <property type="molecule type" value="Genomic_DNA"/>
</dbReference>
<evidence type="ECO:0000313" key="4">
    <source>
        <dbReference type="Proteomes" id="UP000269544"/>
    </source>
</evidence>
<dbReference type="InterPro" id="IPR029063">
    <property type="entry name" value="SAM-dependent_MTases_sf"/>
</dbReference>
<dbReference type="PANTHER" id="PTHR43861">
    <property type="entry name" value="TRANS-ACONITATE 2-METHYLTRANSFERASE-RELATED"/>
    <property type="match status" value="1"/>
</dbReference>
<dbReference type="InterPro" id="IPR041698">
    <property type="entry name" value="Methyltransf_25"/>
</dbReference>
<dbReference type="RefSeq" id="WP_164715232.1">
    <property type="nucleotide sequence ID" value="NZ_LR134523.1"/>
</dbReference>
<reference evidence="3 4" key="1">
    <citation type="submission" date="2018-12" db="EMBL/GenBank/DDBJ databases">
        <authorList>
            <consortium name="Pathogen Informatics"/>
        </authorList>
    </citation>
    <scope>NUCLEOTIDE SEQUENCE [LARGE SCALE GENOMIC DNA]</scope>
    <source>
        <strain evidence="3 4">NCTC13079</strain>
    </source>
</reference>
<evidence type="ECO:0000256" key="1">
    <source>
        <dbReference type="ARBA" id="ARBA00022679"/>
    </source>
</evidence>
<dbReference type="EC" id="2.1.1.156" evidence="3"/>
<protein>
    <submittedName>
        <fullName evidence="3">Glycine/sarcosine N-methyltransferase</fullName>
        <ecNumber evidence="3">2.1.1.156</ecNumber>
    </submittedName>
</protein>
<dbReference type="KEGG" id="piv:NCTC13079_01000"/>
<dbReference type="Proteomes" id="UP000269544">
    <property type="component" value="Chromosome"/>
</dbReference>
<dbReference type="Gene3D" id="2.20.25.110">
    <property type="entry name" value="S-adenosyl-L-methionine-dependent methyltransferases"/>
    <property type="match status" value="1"/>
</dbReference>
<dbReference type="CDD" id="cd02440">
    <property type="entry name" value="AdoMet_MTases"/>
    <property type="match status" value="1"/>
</dbReference>
<keyword evidence="3" id="KW-0489">Methyltransferase</keyword>
<dbReference type="GO" id="GO:0032259">
    <property type="term" value="P:methylation"/>
    <property type="evidence" value="ECO:0007669"/>
    <property type="project" value="UniProtKB-KW"/>
</dbReference>
<evidence type="ECO:0000313" key="3">
    <source>
        <dbReference type="EMBL" id="VEJ35817.1"/>
    </source>
</evidence>
<keyword evidence="4" id="KW-1185">Reference proteome</keyword>
<dbReference type="Pfam" id="PF13649">
    <property type="entry name" value="Methyltransf_25"/>
    <property type="match status" value="1"/>
</dbReference>
<accession>A0A3S5AJK8</accession>
<gene>
    <name evidence="3" type="primary">bsmA</name>
    <name evidence="3" type="ORF">NCTC13079_01000</name>
</gene>
<proteinExistence type="predicted"/>
<dbReference type="Gene3D" id="3.40.50.150">
    <property type="entry name" value="Vaccinia Virus protein VP39"/>
    <property type="match status" value="1"/>
</dbReference>
<name>A0A3S5AJK8_9FIRM</name>
<dbReference type="SUPFAM" id="SSF53335">
    <property type="entry name" value="S-adenosyl-L-methionine-dependent methyltransferases"/>
    <property type="match status" value="1"/>
</dbReference>
<dbReference type="GO" id="GO:0008168">
    <property type="term" value="F:methyltransferase activity"/>
    <property type="evidence" value="ECO:0007669"/>
    <property type="project" value="UniProtKB-KW"/>
</dbReference>